<dbReference type="PANTHER" id="PTHR32319:SF0">
    <property type="entry name" value="BACTERIAL HEMOLYSIN-LIKE PROTEIN"/>
    <property type="match status" value="1"/>
</dbReference>
<comment type="caution">
    <text evidence="5">The sequence shown here is derived from an EMBL/GenBank/DDBJ whole genome shotgun (WGS) entry which is preliminary data.</text>
</comment>
<dbReference type="EC" id="2.1.1.226" evidence="5"/>
<dbReference type="Pfam" id="PF01479">
    <property type="entry name" value="S4"/>
    <property type="match status" value="1"/>
</dbReference>
<keyword evidence="6" id="KW-1185">Reference proteome</keyword>
<evidence type="ECO:0000259" key="4">
    <source>
        <dbReference type="SMART" id="SM00363"/>
    </source>
</evidence>
<dbReference type="InterPro" id="IPR036986">
    <property type="entry name" value="S4_RNA-bd_sf"/>
</dbReference>
<dbReference type="Pfam" id="PF01728">
    <property type="entry name" value="FtsJ"/>
    <property type="match status" value="1"/>
</dbReference>
<dbReference type="InterPro" id="IPR047048">
    <property type="entry name" value="TlyA"/>
</dbReference>
<dbReference type="SUPFAM" id="SSF53335">
    <property type="entry name" value="S-adenosyl-L-methionine-dependent methyltransferases"/>
    <property type="match status" value="1"/>
</dbReference>
<proteinExistence type="inferred from homology"/>
<dbReference type="PROSITE" id="PS50889">
    <property type="entry name" value="S4"/>
    <property type="match status" value="1"/>
</dbReference>
<dbReference type="GO" id="GO:0032259">
    <property type="term" value="P:methylation"/>
    <property type="evidence" value="ECO:0007669"/>
    <property type="project" value="UniProtKB-KW"/>
</dbReference>
<dbReference type="InterPro" id="IPR002877">
    <property type="entry name" value="RNA_MeTrfase_FtsJ_dom"/>
</dbReference>
<keyword evidence="5" id="KW-0808">Transferase</keyword>
<dbReference type="Gene3D" id="3.40.50.150">
    <property type="entry name" value="Vaccinia Virus protein VP39"/>
    <property type="match status" value="1"/>
</dbReference>
<dbReference type="CDD" id="cd02440">
    <property type="entry name" value="AdoMet_MTases"/>
    <property type="match status" value="1"/>
</dbReference>
<dbReference type="PIRSF" id="PIRSF005578">
    <property type="entry name" value="TlyA"/>
    <property type="match status" value="1"/>
</dbReference>
<sequence length="279" mass="30135">MARQRIDLLLVQRGLFASRQQARAAIMAGEVLVNNVPVDKPGERVPVEAEIRLTGQPLPYVSRGGLKLEKALKVFNIDLRDKIILDVGASTGGFTDCALKHGAARVYAVDVGYGQLAWSLRQDPRVTVLERTNARYLERDTLGELVDVATIDVAFISLAKILPAVLRCLQPEGEIIALVKPQFEAGPGRVGKKGVVRDPAVHREVLKEVMTGAAGLGLKIYGLTCSPISGPEGNLEFLLWLGLKGQGLDAGEWQSLIDRVVSEAHQALRDGGMSGSRET</sequence>
<evidence type="ECO:0000313" key="6">
    <source>
        <dbReference type="Proteomes" id="UP000239430"/>
    </source>
</evidence>
<dbReference type="InterPro" id="IPR029063">
    <property type="entry name" value="SAM-dependent_MTases_sf"/>
</dbReference>
<organism evidence="5 6">
    <name type="scientific">Neomoorella stamsii</name>
    <dbReference type="NCBI Taxonomy" id="1266720"/>
    <lineage>
        <taxon>Bacteria</taxon>
        <taxon>Bacillati</taxon>
        <taxon>Bacillota</taxon>
        <taxon>Clostridia</taxon>
        <taxon>Neomoorellales</taxon>
        <taxon>Neomoorellaceae</taxon>
        <taxon>Neomoorella</taxon>
    </lineage>
</organism>
<dbReference type="NCBIfam" id="TIGR00478">
    <property type="entry name" value="tly"/>
    <property type="match status" value="1"/>
</dbReference>
<dbReference type="PANTHER" id="PTHR32319">
    <property type="entry name" value="BACTERIAL HEMOLYSIN-LIKE PROTEIN"/>
    <property type="match status" value="1"/>
</dbReference>
<name>A0A9X7J250_9FIRM</name>
<dbReference type="EMBL" id="PVXL01000049">
    <property type="protein sequence ID" value="PRR71867.1"/>
    <property type="molecule type" value="Genomic_DNA"/>
</dbReference>
<dbReference type="CDD" id="cd00165">
    <property type="entry name" value="S4"/>
    <property type="match status" value="1"/>
</dbReference>
<protein>
    <submittedName>
        <fullName evidence="5">16S/23S rRNA (Cytidine-2'-O)-methyltransferase TlyA</fullName>
        <ecNumber evidence="5">2.1.1.226</ecNumber>
    </submittedName>
</protein>
<dbReference type="GO" id="GO:0003723">
    <property type="term" value="F:RNA binding"/>
    <property type="evidence" value="ECO:0007669"/>
    <property type="project" value="UniProtKB-KW"/>
</dbReference>
<dbReference type="RefSeq" id="WP_054935391.1">
    <property type="nucleotide sequence ID" value="NZ_PVXL01000049.1"/>
</dbReference>
<dbReference type="Proteomes" id="UP000239430">
    <property type="component" value="Unassembled WGS sequence"/>
</dbReference>
<dbReference type="SMART" id="SM00363">
    <property type="entry name" value="S4"/>
    <property type="match status" value="1"/>
</dbReference>
<dbReference type="InterPro" id="IPR002942">
    <property type="entry name" value="S4_RNA-bd"/>
</dbReference>
<evidence type="ECO:0000256" key="1">
    <source>
        <dbReference type="ARBA" id="ARBA00022884"/>
    </source>
</evidence>
<evidence type="ECO:0000256" key="3">
    <source>
        <dbReference type="PROSITE-ProRule" id="PRU00182"/>
    </source>
</evidence>
<keyword evidence="5" id="KW-0489">Methyltransferase</keyword>
<dbReference type="SUPFAM" id="SSF55174">
    <property type="entry name" value="Alpha-L RNA-binding motif"/>
    <property type="match status" value="1"/>
</dbReference>
<reference evidence="5 6" key="1">
    <citation type="submission" date="2018-03" db="EMBL/GenBank/DDBJ databases">
        <title>Genome sequence of Moorella stamsii DSM 26217.</title>
        <authorList>
            <person name="Poehlein A."/>
            <person name="Daniel R."/>
        </authorList>
    </citation>
    <scope>NUCLEOTIDE SEQUENCE [LARGE SCALE GENOMIC DNA]</scope>
    <source>
        <strain evidence="6">DSM 26217</strain>
    </source>
</reference>
<gene>
    <name evidence="5" type="primary">tlyA</name>
    <name evidence="5" type="ORF">MOST_21930</name>
</gene>
<feature type="domain" description="RNA-binding S4" evidence="4">
    <location>
        <begin position="4"/>
        <end position="69"/>
    </location>
</feature>
<accession>A0A9X7J250</accession>
<dbReference type="GO" id="GO:0008168">
    <property type="term" value="F:methyltransferase activity"/>
    <property type="evidence" value="ECO:0007669"/>
    <property type="project" value="UniProtKB-KW"/>
</dbReference>
<dbReference type="InterPro" id="IPR004538">
    <property type="entry name" value="Hemolysin_A/TlyA"/>
</dbReference>
<dbReference type="AlphaFoldDB" id="A0A9X7J250"/>
<dbReference type="Gene3D" id="3.10.290.10">
    <property type="entry name" value="RNA-binding S4 domain"/>
    <property type="match status" value="1"/>
</dbReference>
<evidence type="ECO:0000256" key="2">
    <source>
        <dbReference type="ARBA" id="ARBA00029460"/>
    </source>
</evidence>
<evidence type="ECO:0000313" key="5">
    <source>
        <dbReference type="EMBL" id="PRR71867.1"/>
    </source>
</evidence>
<comment type="similarity">
    <text evidence="2">Belongs to the TlyA family.</text>
</comment>
<keyword evidence="1 3" id="KW-0694">RNA-binding</keyword>